<dbReference type="InterPro" id="IPR036420">
    <property type="entry name" value="BRCT_dom_sf"/>
</dbReference>
<dbReference type="SUPFAM" id="SSF52113">
    <property type="entry name" value="BRCT domain"/>
    <property type="match status" value="1"/>
</dbReference>
<proteinExistence type="predicted"/>
<dbReference type="Gene3D" id="6.10.250.1630">
    <property type="match status" value="1"/>
</dbReference>
<feature type="compositionally biased region" description="Low complexity" evidence="2">
    <location>
        <begin position="407"/>
        <end position="418"/>
    </location>
</feature>
<dbReference type="GO" id="GO:0042276">
    <property type="term" value="P:error-prone translesion synthesis"/>
    <property type="evidence" value="ECO:0007669"/>
    <property type="project" value="TreeGrafter"/>
</dbReference>
<dbReference type="GO" id="GO:0017125">
    <property type="term" value="F:deoxycytidyl transferase activity"/>
    <property type="evidence" value="ECO:0007669"/>
    <property type="project" value="TreeGrafter"/>
</dbReference>
<dbReference type="Proteomes" id="UP001149165">
    <property type="component" value="Unassembled WGS sequence"/>
</dbReference>
<feature type="compositionally biased region" description="Low complexity" evidence="2">
    <location>
        <begin position="458"/>
        <end position="468"/>
    </location>
</feature>
<comment type="caution">
    <text evidence="4">The sequence shown here is derived from an EMBL/GenBank/DDBJ whole genome shotgun (WGS) entry which is preliminary data.</text>
</comment>
<dbReference type="PROSITE" id="PS50172">
    <property type="entry name" value="BRCT"/>
    <property type="match status" value="1"/>
</dbReference>
<evidence type="ECO:0000313" key="4">
    <source>
        <dbReference type="EMBL" id="KAJ5093234.1"/>
    </source>
</evidence>
<dbReference type="SMART" id="SM00292">
    <property type="entry name" value="BRCT"/>
    <property type="match status" value="1"/>
</dbReference>
<feature type="compositionally biased region" description="Polar residues" evidence="2">
    <location>
        <begin position="166"/>
        <end position="191"/>
    </location>
</feature>
<reference evidence="4" key="2">
    <citation type="journal article" date="2023" name="IMA Fungus">
        <title>Comparative genomic study of the Penicillium genus elucidates a diverse pangenome and 15 lateral gene transfer events.</title>
        <authorList>
            <person name="Petersen C."/>
            <person name="Sorensen T."/>
            <person name="Nielsen M.R."/>
            <person name="Sondergaard T.E."/>
            <person name="Sorensen J.L."/>
            <person name="Fitzpatrick D.A."/>
            <person name="Frisvad J.C."/>
            <person name="Nielsen K.L."/>
        </authorList>
    </citation>
    <scope>NUCLEOTIDE SEQUENCE</scope>
    <source>
        <strain evidence="4">IBT 30069</strain>
    </source>
</reference>
<sequence length="629" mass="68328">MGSRLDANSDAVRKRIENHDFHDETGEEYEASSFGGFGDYMRRKKMKLQNLDAEIRATSGDCPQIFRGIVAHVNGYTQPSLQDLHRLIVSHGGGFLQYLDGKTAATHIIASALTPKKCEEFRRYRIVKPAWITESIKAGRLLPWNEFRVVDEGQSQKVLKFGGGRITSQTSTPRSGYKDQSSTSWYNNQLQAMGVTTGGRGTEDHETPSKPGPATPTLPLQSPRSHKRSSSSSSIPKETKPSPSANPNSSQPHNMRTPSKSVTTFSVDDFDQLESPHKNESGRIQVDPVLSNSTHKPLNLSGSQFILPAEPEQKAAPSVPAEDIRKKLAAQGKSQSSRSDSPCPPPRQTQASCPEEGNPSSSDLPRHPELDPETLAALPEDIRNEVLAHYNNMPSQSIPDTSPVPSPHSSASVRPSPAGSAGIKRPASPIKKPTRLTKSGKGSTRTLMQLGFVSQPYSSSTTTTGSTSKQQCSPTPAPPAHSPVSVPTATEKTSQPGTNDAGRDTANNDSDSTNGPSFTSKGLSNIDDLRDSISAWHTAFLDDAPYKDDVQALCTYLGRVTTEEKDVDKAVSVVRWLMWLVDQNTQKQQDQSEVQLENDVVTWAQAVEIMQGSIQSALKARDLPAVNFD</sequence>
<dbReference type="EMBL" id="JAPQKH010000006">
    <property type="protein sequence ID" value="KAJ5093234.1"/>
    <property type="molecule type" value="Genomic_DNA"/>
</dbReference>
<dbReference type="InterPro" id="IPR031991">
    <property type="entry name" value="Rev1_C"/>
</dbReference>
<protein>
    <recommendedName>
        <fullName evidence="3">BRCT domain-containing protein</fullName>
    </recommendedName>
</protein>
<reference evidence="4" key="1">
    <citation type="submission" date="2022-11" db="EMBL/GenBank/DDBJ databases">
        <authorList>
            <person name="Petersen C."/>
        </authorList>
    </citation>
    <scope>NUCLEOTIDE SEQUENCE</scope>
    <source>
        <strain evidence="4">IBT 30069</strain>
    </source>
</reference>
<evidence type="ECO:0000256" key="1">
    <source>
        <dbReference type="ARBA" id="ARBA00022679"/>
    </source>
</evidence>
<dbReference type="Gene3D" id="1.20.58.1280">
    <property type="entry name" value="DNA repair protein Rev1, C-terminal domain"/>
    <property type="match status" value="1"/>
</dbReference>
<dbReference type="GO" id="GO:0070987">
    <property type="term" value="P:error-free translesion synthesis"/>
    <property type="evidence" value="ECO:0007669"/>
    <property type="project" value="TreeGrafter"/>
</dbReference>
<dbReference type="InterPro" id="IPR001357">
    <property type="entry name" value="BRCT_dom"/>
</dbReference>
<feature type="compositionally biased region" description="Low complexity" evidence="2">
    <location>
        <begin position="230"/>
        <end position="254"/>
    </location>
</feature>
<dbReference type="InterPro" id="IPR038401">
    <property type="entry name" value="Rev1_C_sf"/>
</dbReference>
<feature type="compositionally biased region" description="Polar residues" evidence="2">
    <location>
        <begin position="290"/>
        <end position="304"/>
    </location>
</feature>
<feature type="compositionally biased region" description="Polar residues" evidence="2">
    <location>
        <begin position="505"/>
        <end position="523"/>
    </location>
</feature>
<dbReference type="FunFam" id="3.40.50.10190:FF:000011">
    <property type="entry name" value="DNA repair protein REV1"/>
    <property type="match status" value="1"/>
</dbReference>
<feature type="compositionally biased region" description="Polar residues" evidence="2">
    <location>
        <begin position="256"/>
        <end position="266"/>
    </location>
</feature>
<accession>A0A9W9F434</accession>
<feature type="region of interest" description="Disordered" evidence="2">
    <location>
        <begin position="161"/>
        <end position="524"/>
    </location>
</feature>
<dbReference type="GO" id="GO:0005634">
    <property type="term" value="C:nucleus"/>
    <property type="evidence" value="ECO:0007669"/>
    <property type="project" value="TreeGrafter"/>
</dbReference>
<dbReference type="Pfam" id="PF14377">
    <property type="entry name" value="UBM"/>
    <property type="match status" value="1"/>
</dbReference>
<evidence type="ECO:0000259" key="3">
    <source>
        <dbReference type="PROSITE" id="PS50172"/>
    </source>
</evidence>
<dbReference type="Pfam" id="PF16589">
    <property type="entry name" value="BRCT_2"/>
    <property type="match status" value="1"/>
</dbReference>
<evidence type="ECO:0000256" key="2">
    <source>
        <dbReference type="SAM" id="MobiDB-lite"/>
    </source>
</evidence>
<dbReference type="AlphaFoldDB" id="A0A9W9F434"/>
<dbReference type="Gene3D" id="3.40.50.10190">
    <property type="entry name" value="BRCT domain"/>
    <property type="match status" value="1"/>
</dbReference>
<dbReference type="GO" id="GO:0003887">
    <property type="term" value="F:DNA-directed DNA polymerase activity"/>
    <property type="evidence" value="ECO:0007669"/>
    <property type="project" value="TreeGrafter"/>
</dbReference>
<keyword evidence="5" id="KW-1185">Reference proteome</keyword>
<dbReference type="InterPro" id="IPR025527">
    <property type="entry name" value="HUWE1/Rev1_UBM"/>
</dbReference>
<name>A0A9W9F434_9EURO</name>
<dbReference type="PANTHER" id="PTHR45990:SF1">
    <property type="entry name" value="DNA REPAIR PROTEIN REV1"/>
    <property type="match status" value="1"/>
</dbReference>
<feature type="compositionally biased region" description="Polar residues" evidence="2">
    <location>
        <begin position="436"/>
        <end position="447"/>
    </location>
</feature>
<dbReference type="PANTHER" id="PTHR45990">
    <property type="entry name" value="DNA REPAIR PROTEIN REV1"/>
    <property type="match status" value="1"/>
</dbReference>
<organism evidence="4 5">
    <name type="scientific">Penicillium angulare</name>
    <dbReference type="NCBI Taxonomy" id="116970"/>
    <lineage>
        <taxon>Eukaryota</taxon>
        <taxon>Fungi</taxon>
        <taxon>Dikarya</taxon>
        <taxon>Ascomycota</taxon>
        <taxon>Pezizomycotina</taxon>
        <taxon>Eurotiomycetes</taxon>
        <taxon>Eurotiomycetidae</taxon>
        <taxon>Eurotiales</taxon>
        <taxon>Aspergillaceae</taxon>
        <taxon>Penicillium</taxon>
    </lineage>
</organism>
<dbReference type="CDD" id="cd17719">
    <property type="entry name" value="BRCT_Rev1"/>
    <property type="match status" value="1"/>
</dbReference>
<evidence type="ECO:0000313" key="5">
    <source>
        <dbReference type="Proteomes" id="UP001149165"/>
    </source>
</evidence>
<keyword evidence="1" id="KW-0808">Transferase</keyword>
<gene>
    <name evidence="4" type="ORF">N7456_009095</name>
</gene>
<dbReference type="Pfam" id="PF16727">
    <property type="entry name" value="REV1_C"/>
    <property type="match status" value="1"/>
</dbReference>
<dbReference type="OrthoDB" id="427711at2759"/>
<feature type="domain" description="BRCT" evidence="3">
    <location>
        <begin position="61"/>
        <end position="149"/>
    </location>
</feature>